<evidence type="ECO:0000313" key="2">
    <source>
        <dbReference type="EMBL" id="GFT97550.1"/>
    </source>
</evidence>
<feature type="region of interest" description="Disordered" evidence="1">
    <location>
        <begin position="48"/>
        <end position="71"/>
    </location>
</feature>
<name>A0A8X6PZD1_NEPPI</name>
<dbReference type="AlphaFoldDB" id="A0A8X6PZD1"/>
<proteinExistence type="predicted"/>
<gene>
    <name evidence="2" type="ORF">NPIL_165261</name>
</gene>
<feature type="compositionally biased region" description="Basic and acidic residues" evidence="1">
    <location>
        <begin position="50"/>
        <end position="59"/>
    </location>
</feature>
<feature type="compositionally biased region" description="Basic residues" evidence="1">
    <location>
        <begin position="60"/>
        <end position="71"/>
    </location>
</feature>
<accession>A0A8X6PZD1</accession>
<comment type="caution">
    <text evidence="2">The sequence shown here is derived from an EMBL/GenBank/DDBJ whole genome shotgun (WGS) entry which is preliminary data.</text>
</comment>
<dbReference type="EMBL" id="BMAW01075550">
    <property type="protein sequence ID" value="GFT97550.1"/>
    <property type="molecule type" value="Genomic_DNA"/>
</dbReference>
<evidence type="ECO:0000313" key="3">
    <source>
        <dbReference type="Proteomes" id="UP000887013"/>
    </source>
</evidence>
<protein>
    <submittedName>
        <fullName evidence="2">Uncharacterized protein</fullName>
    </submittedName>
</protein>
<reference evidence="2" key="1">
    <citation type="submission" date="2020-08" db="EMBL/GenBank/DDBJ databases">
        <title>Multicomponent nature underlies the extraordinary mechanical properties of spider dragline silk.</title>
        <authorList>
            <person name="Kono N."/>
            <person name="Nakamura H."/>
            <person name="Mori M."/>
            <person name="Yoshida Y."/>
            <person name="Ohtoshi R."/>
            <person name="Malay A.D."/>
            <person name="Moran D.A.P."/>
            <person name="Tomita M."/>
            <person name="Numata K."/>
            <person name="Arakawa K."/>
        </authorList>
    </citation>
    <scope>NUCLEOTIDE SEQUENCE</scope>
</reference>
<evidence type="ECO:0000256" key="1">
    <source>
        <dbReference type="SAM" id="MobiDB-lite"/>
    </source>
</evidence>
<organism evidence="2 3">
    <name type="scientific">Nephila pilipes</name>
    <name type="common">Giant wood spider</name>
    <name type="synonym">Nephila maculata</name>
    <dbReference type="NCBI Taxonomy" id="299642"/>
    <lineage>
        <taxon>Eukaryota</taxon>
        <taxon>Metazoa</taxon>
        <taxon>Ecdysozoa</taxon>
        <taxon>Arthropoda</taxon>
        <taxon>Chelicerata</taxon>
        <taxon>Arachnida</taxon>
        <taxon>Araneae</taxon>
        <taxon>Araneomorphae</taxon>
        <taxon>Entelegynae</taxon>
        <taxon>Araneoidea</taxon>
        <taxon>Nephilidae</taxon>
        <taxon>Nephila</taxon>
    </lineage>
</organism>
<sequence>MRIVSVWFSNETLQYSVSKDFDLNGNLFLHDAWHGTGQYVYQPYARTTHSKSEVGSQRDRPHKTARHCRYR</sequence>
<dbReference type="Proteomes" id="UP000887013">
    <property type="component" value="Unassembled WGS sequence"/>
</dbReference>
<keyword evidence="3" id="KW-1185">Reference proteome</keyword>